<dbReference type="EMBL" id="CP003539">
    <property type="protein sequence ID" value="AFX98489.1"/>
    <property type="molecule type" value="Genomic_DNA"/>
</dbReference>
<dbReference type="AlphaFoldDB" id="K7YPK1"/>
<keyword evidence="2" id="KW-1185">Reference proteome</keyword>
<dbReference type="KEGG" id="thal:A1OE_289"/>
<sequence>MYVLLHSSGKFYFKKGFALQKNEKSYGISCQLSFLCKK</sequence>
<evidence type="ECO:0000313" key="1">
    <source>
        <dbReference type="EMBL" id="AFX98489.1"/>
    </source>
</evidence>
<evidence type="ECO:0000313" key="2">
    <source>
        <dbReference type="Proteomes" id="UP000010077"/>
    </source>
</evidence>
<proteinExistence type="predicted"/>
<protein>
    <submittedName>
        <fullName evidence="1">Uncharacterized protein</fullName>
    </submittedName>
</protein>
<reference evidence="1 2" key="1">
    <citation type="journal article" date="2012" name="Proc. Natl. Acad. Sci. U.S.A.">
        <title>Genome streamlining and chemical defense in a coral reef symbiosis.</title>
        <authorList>
            <person name="Kwan J.C."/>
            <person name="Donia M.S."/>
            <person name="Han A.W."/>
            <person name="Hirose E."/>
            <person name="Haygood M.G."/>
            <person name="Schmidt E.W."/>
        </authorList>
    </citation>
    <scope>NUCLEOTIDE SEQUENCE [LARGE SCALE GENOMIC DNA]</scope>
    <source>
        <strain evidence="1 2">L2</strain>
    </source>
</reference>
<gene>
    <name evidence="1" type="ORF">A1OE_289</name>
</gene>
<name>K7YPK1_9PROT</name>
<dbReference type="Proteomes" id="UP000010077">
    <property type="component" value="Chromosome"/>
</dbReference>
<accession>K7YPK1</accession>
<organism evidence="1 2">
    <name type="scientific">Candidatus Endolissoclinum faulkneri L2</name>
    <dbReference type="NCBI Taxonomy" id="1193729"/>
    <lineage>
        <taxon>Bacteria</taxon>
        <taxon>Pseudomonadati</taxon>
        <taxon>Pseudomonadota</taxon>
        <taxon>Alphaproteobacteria</taxon>
        <taxon>Rhodospirillales</taxon>
        <taxon>Rhodospirillaceae</taxon>
        <taxon>Candidatus Endolissoclinum</taxon>
    </lineage>
</organism>
<dbReference type="HOGENOM" id="CLU_3325980_0_0_5"/>